<feature type="compositionally biased region" description="Polar residues" evidence="1">
    <location>
        <begin position="188"/>
        <end position="209"/>
    </location>
</feature>
<feature type="compositionally biased region" description="Basic and acidic residues" evidence="1">
    <location>
        <begin position="720"/>
        <end position="737"/>
    </location>
</feature>
<dbReference type="Proteomes" id="UP001165085">
    <property type="component" value="Unassembled WGS sequence"/>
</dbReference>
<feature type="compositionally biased region" description="Low complexity" evidence="1">
    <location>
        <begin position="172"/>
        <end position="187"/>
    </location>
</feature>
<feature type="compositionally biased region" description="Low complexity" evidence="1">
    <location>
        <begin position="126"/>
        <end position="135"/>
    </location>
</feature>
<feature type="compositionally biased region" description="Basic and acidic residues" evidence="1">
    <location>
        <begin position="553"/>
        <end position="596"/>
    </location>
</feature>
<evidence type="ECO:0000256" key="1">
    <source>
        <dbReference type="SAM" id="MobiDB-lite"/>
    </source>
</evidence>
<organism evidence="2 3">
    <name type="scientific">Triparma strigata</name>
    <dbReference type="NCBI Taxonomy" id="1606541"/>
    <lineage>
        <taxon>Eukaryota</taxon>
        <taxon>Sar</taxon>
        <taxon>Stramenopiles</taxon>
        <taxon>Ochrophyta</taxon>
        <taxon>Bolidophyceae</taxon>
        <taxon>Parmales</taxon>
        <taxon>Triparmaceae</taxon>
        <taxon>Triparma</taxon>
    </lineage>
</organism>
<accession>A0A9W7C1P1</accession>
<feature type="compositionally biased region" description="Low complexity" evidence="1">
    <location>
        <begin position="738"/>
        <end position="753"/>
    </location>
</feature>
<feature type="compositionally biased region" description="Basic and acidic residues" evidence="1">
    <location>
        <begin position="876"/>
        <end position="891"/>
    </location>
</feature>
<feature type="compositionally biased region" description="Basic residues" evidence="1">
    <location>
        <begin position="855"/>
        <end position="864"/>
    </location>
</feature>
<proteinExistence type="predicted"/>
<evidence type="ECO:0000313" key="2">
    <source>
        <dbReference type="EMBL" id="GMH98070.1"/>
    </source>
</evidence>
<feature type="compositionally biased region" description="Low complexity" evidence="1">
    <location>
        <begin position="399"/>
        <end position="413"/>
    </location>
</feature>
<dbReference type="AlphaFoldDB" id="A0A9W7C1P1"/>
<feature type="compositionally biased region" description="Basic and acidic residues" evidence="1">
    <location>
        <begin position="15"/>
        <end position="32"/>
    </location>
</feature>
<feature type="compositionally biased region" description="Polar residues" evidence="1">
    <location>
        <begin position="457"/>
        <end position="470"/>
    </location>
</feature>
<dbReference type="EMBL" id="BRXY01000508">
    <property type="protein sequence ID" value="GMH98070.1"/>
    <property type="molecule type" value="Genomic_DNA"/>
</dbReference>
<evidence type="ECO:0000313" key="3">
    <source>
        <dbReference type="Proteomes" id="UP001165085"/>
    </source>
</evidence>
<comment type="caution">
    <text evidence="2">The sequence shown here is derived from an EMBL/GenBank/DDBJ whole genome shotgun (WGS) entry which is preliminary data.</text>
</comment>
<protein>
    <submittedName>
        <fullName evidence="2">Uncharacterized protein</fullName>
    </submittedName>
</protein>
<name>A0A9W7C1P1_9STRA</name>
<feature type="region of interest" description="Disordered" evidence="1">
    <location>
        <begin position="851"/>
        <end position="898"/>
    </location>
</feature>
<feature type="compositionally biased region" description="Gly residues" evidence="1">
    <location>
        <begin position="696"/>
        <end position="709"/>
    </location>
</feature>
<feature type="compositionally biased region" description="Polar residues" evidence="1">
    <location>
        <begin position="439"/>
        <end position="450"/>
    </location>
</feature>
<sequence length="898" mass="100155">MSTRGGYDPNAWASKRKDAMERAKKLREDRARAGPGGDLGEDVSEQQHKQGGEDRKGGFDDMVVGRGHDAKGLVGGGGAIGDDGLTAAERSLQQLASDSLDEFYQDEQVKENMSTANVGYRGFTTFGNNNRGGVNLNATGGSSGSVPSPSGSDTLTSEVRQRGDVKVPMEEQYQSQFMQQMQKSSVSPQHAKTTTTPYLYDPQQHSLANQPLKVDEPAVPPRGRGRGSRNPSGETRKETRKNKPAPPPYEDEGVGQQYADGAEEEQVEEAPIRKPVRKMKEKDVQKIQSKMADMNFDVDDGAPAAPSMQQSQSTSPSASGGWKHKNTRDMSDLWTSPPRDKKERKKRTLPPKTEQTSQSMHAMVEQPIQDPPTSAPAGQHWSHAIDAGNDEDNKLSVLQQRMRSRQQQRNSRSAGTMLPSSSSRKPQNSDFATQKGAFNAQTKVSASVDASTIKYRAQTTPDYSPRTSPRVQAAAEKNRQGKGKRVRKPKPLPEWNTDTEVDTDKIYGAIDGGEIGGGGGQEQEYQENYEQQPKPRQRWSKPDWNSDFVEDNSMEREDPYAAQRERQDAQRTDQRRKEKALKEAEAREARERESRQRRQTKPKPKPEWSTDATPQLSAFEQEQEDYRRQMGLGGGGGVDMGGGGGGMARKKEKDQMAFDAYEQSYQQSRKMPSKKEQEAAMFDQYEDNYQKQARGGARGGGGGGGGGGRRQPPPRPSARQQREEQQQRQYDQYDDRSPQQQQQQQQQLRQAPPMESPRIPAASAAPTEFNVPEDAPVDLIACQDCGKSFAPPTYNKICKTMNNKGELKCIAMYVKKRKVFNSAKVRIQGNEHLDKDAQKLAIKARKEVVAEKKGLKPKTKKKSDKWKAESNNFRQAMRDNRLMEKAKKEGKPLTYYLD</sequence>
<feature type="region of interest" description="Disordered" evidence="1">
    <location>
        <begin position="126"/>
        <end position="770"/>
    </location>
</feature>
<gene>
    <name evidence="2" type="ORF">TrST_g10766</name>
</gene>
<feature type="compositionally biased region" description="Polar residues" evidence="1">
    <location>
        <begin position="418"/>
        <end position="432"/>
    </location>
</feature>
<feature type="region of interest" description="Disordered" evidence="1">
    <location>
        <begin position="1"/>
        <end position="85"/>
    </location>
</feature>
<feature type="compositionally biased region" description="Basic residues" evidence="1">
    <location>
        <begin position="480"/>
        <end position="490"/>
    </location>
</feature>
<feature type="compositionally biased region" description="Polar residues" evidence="1">
    <location>
        <begin position="610"/>
        <end position="620"/>
    </location>
</feature>
<dbReference type="OrthoDB" id="10066537at2759"/>
<keyword evidence="3" id="KW-1185">Reference proteome</keyword>
<feature type="compositionally biased region" description="Basic and acidic residues" evidence="1">
    <location>
        <begin position="159"/>
        <end position="169"/>
    </location>
</feature>
<feature type="compositionally biased region" description="Low complexity" evidence="1">
    <location>
        <begin position="301"/>
        <end position="321"/>
    </location>
</feature>
<feature type="compositionally biased region" description="Gly residues" evidence="1">
    <location>
        <begin position="631"/>
        <end position="647"/>
    </location>
</feature>
<feature type="compositionally biased region" description="Gly residues" evidence="1">
    <location>
        <begin position="510"/>
        <end position="521"/>
    </location>
</feature>
<feature type="compositionally biased region" description="Basic and acidic residues" evidence="1">
    <location>
        <begin position="45"/>
        <end position="59"/>
    </location>
</feature>
<feature type="compositionally biased region" description="Low complexity" evidence="1">
    <location>
        <begin position="522"/>
        <end position="532"/>
    </location>
</feature>
<reference evidence="3" key="1">
    <citation type="journal article" date="2023" name="Commun. Biol.">
        <title>Genome analysis of Parmales, the sister group of diatoms, reveals the evolutionary specialization of diatoms from phago-mixotrophs to photoautotrophs.</title>
        <authorList>
            <person name="Ban H."/>
            <person name="Sato S."/>
            <person name="Yoshikawa S."/>
            <person name="Yamada K."/>
            <person name="Nakamura Y."/>
            <person name="Ichinomiya M."/>
            <person name="Sato N."/>
            <person name="Blanc-Mathieu R."/>
            <person name="Endo H."/>
            <person name="Kuwata A."/>
            <person name="Ogata H."/>
        </authorList>
    </citation>
    <scope>NUCLEOTIDE SEQUENCE [LARGE SCALE GENOMIC DNA]</scope>
    <source>
        <strain evidence="3">NIES 3701</strain>
    </source>
</reference>